<protein>
    <submittedName>
        <fullName evidence="2">Phage late control D family protein</fullName>
    </submittedName>
</protein>
<dbReference type="PANTHER" id="PTHR35862:SF3">
    <property type="entry name" value="FELS-2 PROPHAGE PROTEIN"/>
    <property type="match status" value="1"/>
</dbReference>
<comment type="caution">
    <text evidence="2">The sequence shown here is derived from an EMBL/GenBank/DDBJ whole genome shotgun (WGS) entry which is preliminary data.</text>
</comment>
<organism evidence="2 3">
    <name type="scientific">Serratia marcescens</name>
    <dbReference type="NCBI Taxonomy" id="615"/>
    <lineage>
        <taxon>Bacteria</taxon>
        <taxon>Pseudomonadati</taxon>
        <taxon>Pseudomonadota</taxon>
        <taxon>Gammaproteobacteria</taxon>
        <taxon>Enterobacterales</taxon>
        <taxon>Yersiniaceae</taxon>
        <taxon>Serratia</taxon>
    </lineage>
</organism>
<dbReference type="Proteomes" id="UP000321126">
    <property type="component" value="Unassembled WGS sequence"/>
</dbReference>
<sequence>MITPGELLNTAQRLLSDTPDFTLFVDDKNITTDVKDRLISLTLTDNRGLEADQLNIELNDADGKLALPRRGAGIRLALGWAGQKLADKGTFTVDEIEHSGTPDVLTITARSADFRSSLNIKRSAGYHQTTLGSIIKTLAERNSLATGIAPSMAAIHIDHIDQTNESDANFLTRLAKMEGAIATIKGGKLLFIVPGQALSASGKPLGAIIITRQDGDNHQFSIADRNAYTGVQAHWLDTLQGRPKKVIVLRKRRRSKKNTEPPDQNGAPHKPEGDYLAGSEGNILVLRHTYAYEANARRAARAEWQRIQRGAASLTITLAKARPDVFPELPVSVQGFKRQIDNAQWLIKTVTHQIADGGYTQDIEMEVRAEDVEMD</sequence>
<dbReference type="Pfam" id="PF05954">
    <property type="entry name" value="Phage_GPD"/>
    <property type="match status" value="1"/>
</dbReference>
<proteinExistence type="predicted"/>
<gene>
    <name evidence="2" type="ORF">FOT62_13915</name>
</gene>
<feature type="region of interest" description="Disordered" evidence="1">
    <location>
        <begin position="250"/>
        <end position="275"/>
    </location>
</feature>
<evidence type="ECO:0000313" key="3">
    <source>
        <dbReference type="Proteomes" id="UP000321126"/>
    </source>
</evidence>
<dbReference type="AlphaFoldDB" id="A0A5C7CDZ4"/>
<reference evidence="2 3" key="1">
    <citation type="submission" date="2019-07" db="EMBL/GenBank/DDBJ databases">
        <title>Serratia strains were isolated from fresh produce.</title>
        <authorList>
            <person name="Cho G.-S."/>
            <person name="Stein M."/>
            <person name="Lee W."/>
            <person name="Suh S.H."/>
            <person name="Franz C.M.A.P."/>
        </authorList>
    </citation>
    <scope>NUCLEOTIDE SEQUENCE [LARGE SCALE GENOMIC DNA]</scope>
    <source>
        <strain evidence="2 3">S16</strain>
    </source>
</reference>
<dbReference type="EMBL" id="VOUQ01000007">
    <property type="protein sequence ID" value="TXE33262.1"/>
    <property type="molecule type" value="Genomic_DNA"/>
</dbReference>
<accession>A0A5C7CDZ4</accession>
<dbReference type="InterPro" id="IPR052726">
    <property type="entry name" value="Phage_Baseplate_Hub"/>
</dbReference>
<evidence type="ECO:0000313" key="2">
    <source>
        <dbReference type="EMBL" id="TXE33262.1"/>
    </source>
</evidence>
<name>A0A5C7CDZ4_SERMA</name>
<dbReference type="SUPFAM" id="SSF69279">
    <property type="entry name" value="Phage tail proteins"/>
    <property type="match status" value="1"/>
</dbReference>
<evidence type="ECO:0000256" key="1">
    <source>
        <dbReference type="SAM" id="MobiDB-lite"/>
    </source>
</evidence>
<dbReference type="RefSeq" id="WP_147881741.1">
    <property type="nucleotide sequence ID" value="NZ_VOUQ01000007.1"/>
</dbReference>
<dbReference type="PANTHER" id="PTHR35862">
    <property type="entry name" value="FELS-2 PROPHAGE PROTEIN"/>
    <property type="match status" value="1"/>
</dbReference>